<accession>A0A1Y1VWR5</accession>
<evidence type="ECO:0000313" key="2">
    <source>
        <dbReference type="EMBL" id="ORX65184.1"/>
    </source>
</evidence>
<keyword evidence="3" id="KW-1185">Reference proteome</keyword>
<comment type="caution">
    <text evidence="2">The sequence shown here is derived from an EMBL/GenBank/DDBJ whole genome shotgun (WGS) entry which is preliminary data.</text>
</comment>
<dbReference type="Proteomes" id="UP000193922">
    <property type="component" value="Unassembled WGS sequence"/>
</dbReference>
<protein>
    <submittedName>
        <fullName evidence="2">Uncharacterized protein</fullName>
    </submittedName>
</protein>
<dbReference type="EMBL" id="MCFD01000041">
    <property type="protein sequence ID" value="ORX65184.1"/>
    <property type="molecule type" value="Genomic_DNA"/>
</dbReference>
<feature type="coiled-coil region" evidence="1">
    <location>
        <begin position="50"/>
        <end position="84"/>
    </location>
</feature>
<gene>
    <name evidence="2" type="ORF">DL89DRAFT_261384</name>
</gene>
<sequence>MTEYYSIAKDLYSFLEKLADDYKEAIPEAEALYGECEIFREIISGIEIKEKRKSKAIEKIKKDIEEANKKAKELIDNAGNERNLLGKTAFNIKLLAKAKGYRALFDKKREEIRENLKILSQTQHILRPEPPSRLPVLAKLFWTSSFGENTMSVGWFDFTTKYSLELIVNVEELERIKPYLCVNEHVTTYSFYAACTQFGYPILCPTQPVIDTMALANSIIDLTKEFYLPTFGTRWYMLRDLRKKDQDRDQFCQALKDIFYQDKDRWESINKARGIVSSLFQRYMMIWRIGKASQEMFDNVDFPGKSRIKTFIRICEPIDEINYKFNLNLENSIDKKPWAKGKPQVYDFLRTLIDFHDE</sequence>
<dbReference type="AlphaFoldDB" id="A0A1Y1VWR5"/>
<reference evidence="2 3" key="1">
    <citation type="submission" date="2016-07" db="EMBL/GenBank/DDBJ databases">
        <title>Pervasive Adenine N6-methylation of Active Genes in Fungi.</title>
        <authorList>
            <consortium name="DOE Joint Genome Institute"/>
            <person name="Mondo S.J."/>
            <person name="Dannebaum R.O."/>
            <person name="Kuo R.C."/>
            <person name="Labutti K."/>
            <person name="Haridas S."/>
            <person name="Kuo A."/>
            <person name="Salamov A."/>
            <person name="Ahrendt S.R."/>
            <person name="Lipzen A."/>
            <person name="Sullivan W."/>
            <person name="Andreopoulos W.B."/>
            <person name="Clum A."/>
            <person name="Lindquist E."/>
            <person name="Daum C."/>
            <person name="Ramamoorthy G.K."/>
            <person name="Gryganskyi A."/>
            <person name="Culley D."/>
            <person name="Magnuson J.K."/>
            <person name="James T.Y."/>
            <person name="O'Malley M.A."/>
            <person name="Stajich J.E."/>
            <person name="Spatafora J.W."/>
            <person name="Visel A."/>
            <person name="Grigoriev I.V."/>
        </authorList>
    </citation>
    <scope>NUCLEOTIDE SEQUENCE [LARGE SCALE GENOMIC DNA]</scope>
    <source>
        <strain evidence="2 3">ATCC 12442</strain>
    </source>
</reference>
<name>A0A1Y1VWR5_9FUNG</name>
<organism evidence="2 3">
    <name type="scientific">Linderina pennispora</name>
    <dbReference type="NCBI Taxonomy" id="61395"/>
    <lineage>
        <taxon>Eukaryota</taxon>
        <taxon>Fungi</taxon>
        <taxon>Fungi incertae sedis</taxon>
        <taxon>Zoopagomycota</taxon>
        <taxon>Kickxellomycotina</taxon>
        <taxon>Kickxellomycetes</taxon>
        <taxon>Kickxellales</taxon>
        <taxon>Kickxellaceae</taxon>
        <taxon>Linderina</taxon>
    </lineage>
</organism>
<evidence type="ECO:0000256" key="1">
    <source>
        <dbReference type="SAM" id="Coils"/>
    </source>
</evidence>
<dbReference type="OrthoDB" id="2227827at2759"/>
<dbReference type="GeneID" id="63802491"/>
<proteinExistence type="predicted"/>
<evidence type="ECO:0000313" key="3">
    <source>
        <dbReference type="Proteomes" id="UP000193922"/>
    </source>
</evidence>
<keyword evidence="1" id="KW-0175">Coiled coil</keyword>
<dbReference type="RefSeq" id="XP_040739505.1">
    <property type="nucleotide sequence ID" value="XM_040885843.1"/>
</dbReference>